<evidence type="ECO:0000259" key="6">
    <source>
        <dbReference type="Pfam" id="PF00082"/>
    </source>
</evidence>
<dbReference type="Proteomes" id="UP000245166">
    <property type="component" value="Unassembled WGS sequence"/>
</dbReference>
<dbReference type="SUPFAM" id="SSF52743">
    <property type="entry name" value="Subtilisin-like"/>
    <property type="match status" value="1"/>
</dbReference>
<dbReference type="PANTHER" id="PTHR43806">
    <property type="entry name" value="PEPTIDASE S8"/>
    <property type="match status" value="1"/>
</dbReference>
<reference evidence="7 8" key="1">
    <citation type="submission" date="2018-03" db="EMBL/GenBank/DDBJ databases">
        <title>Genome assembly of novel Miniimonas species PCH200.</title>
        <authorList>
            <person name="Thakur V."/>
            <person name="Kumar V."/>
            <person name="Singh D."/>
        </authorList>
    </citation>
    <scope>NUCLEOTIDE SEQUENCE [LARGE SCALE GENOMIC DNA]</scope>
    <source>
        <strain evidence="7 8">PCH200</strain>
    </source>
</reference>
<comment type="similarity">
    <text evidence="1 5">Belongs to the peptidase S8 family.</text>
</comment>
<dbReference type="PANTHER" id="PTHR43806:SF11">
    <property type="entry name" value="CEREVISIN-RELATED"/>
    <property type="match status" value="1"/>
</dbReference>
<dbReference type="InterPro" id="IPR050131">
    <property type="entry name" value="Peptidase_S8_subtilisin-like"/>
</dbReference>
<dbReference type="InterPro" id="IPR036852">
    <property type="entry name" value="Peptidase_S8/S53_dom_sf"/>
</dbReference>
<keyword evidence="3 5" id="KW-0378">Hydrolase</keyword>
<evidence type="ECO:0000256" key="3">
    <source>
        <dbReference type="ARBA" id="ARBA00022801"/>
    </source>
</evidence>
<sequence length="326" mass="33667">MLLPSPDRGPDPHEGRRAAVGILDSGCGEHPWLTTVVRDHPNLVGTPVCPESALVRDPEVHPDQHGPLDGMLDAVSGHGTFIAGVVRQSAPTADVYSWRVVASDGAISESELVAALAHVADLVHANVDDPTAGLRLDVLSLSLGYYHESPEDPAHDAMLRPVLHALAADGVAIVCSAGNESTDRPLFPAAFAAVPSPGAPVLAVGARNPNGTVALFSNTGDWVSCYALGASVVSTSPPFEGGLQPLARIPETVDADGRLRECRETVDPDSYVGGFAVWSGTSFAAPHLAGLLATGLAAAHGELPRHTDTDKASATAAQVAAQLLDR</sequence>
<evidence type="ECO:0000256" key="2">
    <source>
        <dbReference type="ARBA" id="ARBA00022670"/>
    </source>
</evidence>
<dbReference type="InterPro" id="IPR015500">
    <property type="entry name" value="Peptidase_S8_subtilisin-rel"/>
</dbReference>
<evidence type="ECO:0000313" key="7">
    <source>
        <dbReference type="EMBL" id="PWD52553.1"/>
    </source>
</evidence>
<dbReference type="PROSITE" id="PS51892">
    <property type="entry name" value="SUBTILASE"/>
    <property type="match status" value="1"/>
</dbReference>
<dbReference type="GO" id="GO:0006508">
    <property type="term" value="P:proteolysis"/>
    <property type="evidence" value="ECO:0007669"/>
    <property type="project" value="UniProtKB-KW"/>
</dbReference>
<comment type="caution">
    <text evidence="7">The sequence shown here is derived from an EMBL/GenBank/DDBJ whole genome shotgun (WGS) entry which is preliminary data.</text>
</comment>
<dbReference type="CDD" id="cd00306">
    <property type="entry name" value="Peptidases_S8_S53"/>
    <property type="match status" value="1"/>
</dbReference>
<keyword evidence="4 5" id="KW-0720">Serine protease</keyword>
<evidence type="ECO:0000313" key="8">
    <source>
        <dbReference type="Proteomes" id="UP000245166"/>
    </source>
</evidence>
<dbReference type="EMBL" id="PYHR01000002">
    <property type="protein sequence ID" value="PWD52553.1"/>
    <property type="molecule type" value="Genomic_DNA"/>
</dbReference>
<keyword evidence="2 5" id="KW-0645">Protease</keyword>
<protein>
    <recommendedName>
        <fullName evidence="6">Peptidase S8/S53 domain-containing protein</fullName>
    </recommendedName>
</protein>
<evidence type="ECO:0000256" key="1">
    <source>
        <dbReference type="ARBA" id="ARBA00011073"/>
    </source>
</evidence>
<feature type="active site" description="Charge relay system" evidence="5">
    <location>
        <position position="24"/>
    </location>
</feature>
<name>A0A2U2A013_9MICO</name>
<dbReference type="Gene3D" id="3.40.50.200">
    <property type="entry name" value="Peptidase S8/S53 domain"/>
    <property type="match status" value="1"/>
</dbReference>
<accession>A0A2U2A013</accession>
<evidence type="ECO:0000256" key="4">
    <source>
        <dbReference type="ARBA" id="ARBA00022825"/>
    </source>
</evidence>
<organism evidence="7 8">
    <name type="scientific">Serinibacter arcticus</name>
    <dbReference type="NCBI Taxonomy" id="1655435"/>
    <lineage>
        <taxon>Bacteria</taxon>
        <taxon>Bacillati</taxon>
        <taxon>Actinomycetota</taxon>
        <taxon>Actinomycetes</taxon>
        <taxon>Micrococcales</taxon>
        <taxon>Beutenbergiaceae</taxon>
        <taxon>Serinibacter</taxon>
    </lineage>
</organism>
<proteinExistence type="inferred from homology"/>
<feature type="domain" description="Peptidase S8/S53" evidence="6">
    <location>
        <begin position="16"/>
        <end position="306"/>
    </location>
</feature>
<feature type="active site" description="Charge relay system" evidence="5">
    <location>
        <position position="282"/>
    </location>
</feature>
<dbReference type="AlphaFoldDB" id="A0A2U2A013"/>
<dbReference type="Pfam" id="PF00082">
    <property type="entry name" value="Peptidase_S8"/>
    <property type="match status" value="1"/>
</dbReference>
<evidence type="ECO:0000256" key="5">
    <source>
        <dbReference type="PROSITE-ProRule" id="PRU01240"/>
    </source>
</evidence>
<gene>
    <name evidence="7" type="ORF">C8046_13440</name>
</gene>
<keyword evidence="8" id="KW-1185">Reference proteome</keyword>
<dbReference type="PRINTS" id="PR00723">
    <property type="entry name" value="SUBTILISIN"/>
</dbReference>
<feature type="active site" description="Charge relay system" evidence="5">
    <location>
        <position position="78"/>
    </location>
</feature>
<dbReference type="InterPro" id="IPR000209">
    <property type="entry name" value="Peptidase_S8/S53_dom"/>
</dbReference>
<dbReference type="GO" id="GO:0004252">
    <property type="term" value="F:serine-type endopeptidase activity"/>
    <property type="evidence" value="ECO:0007669"/>
    <property type="project" value="UniProtKB-UniRule"/>
</dbReference>